<feature type="domain" description="HTH cro/C1-type" evidence="1">
    <location>
        <begin position="9"/>
        <end position="67"/>
    </location>
</feature>
<dbReference type="PROSITE" id="PS50943">
    <property type="entry name" value="HTH_CROC1"/>
    <property type="match status" value="1"/>
</dbReference>
<protein>
    <recommendedName>
        <fullName evidence="1">HTH cro/C1-type domain-containing protein</fullName>
    </recommendedName>
</protein>
<gene>
    <name evidence="2" type="ORF">COU11_04490</name>
</gene>
<sequence>MKYPFADLLRDRRRDLRLSQRKVAEATKGVVPQPIISGWETASAMPKLDDPRLEAMAEVLRVSVEEMRDALACQLRGNAMISPVSAKEISLGDLDFIRQVAEGLGGSIPCSFMMQLLYQRFMRGTSADIT</sequence>
<organism evidence="2 3">
    <name type="scientific">Candidatus Harrisonbacteria bacterium CG10_big_fil_rev_8_21_14_0_10_49_15</name>
    <dbReference type="NCBI Taxonomy" id="1974587"/>
    <lineage>
        <taxon>Bacteria</taxon>
        <taxon>Candidatus Harrisoniibacteriota</taxon>
    </lineage>
</organism>
<dbReference type="InterPro" id="IPR001387">
    <property type="entry name" value="Cro/C1-type_HTH"/>
</dbReference>
<dbReference type="SMART" id="SM00530">
    <property type="entry name" value="HTH_XRE"/>
    <property type="match status" value="1"/>
</dbReference>
<proteinExistence type="predicted"/>
<comment type="caution">
    <text evidence="2">The sequence shown here is derived from an EMBL/GenBank/DDBJ whole genome shotgun (WGS) entry which is preliminary data.</text>
</comment>
<name>A0A2H0UK04_9BACT</name>
<dbReference type="Gene3D" id="1.10.260.40">
    <property type="entry name" value="lambda repressor-like DNA-binding domains"/>
    <property type="match status" value="1"/>
</dbReference>
<reference evidence="3" key="1">
    <citation type="submission" date="2017-09" db="EMBL/GenBank/DDBJ databases">
        <title>Depth-based differentiation of microbial function through sediment-hosted aquifers and enrichment of novel symbionts in the deep terrestrial subsurface.</title>
        <authorList>
            <person name="Probst A.J."/>
            <person name="Ladd B."/>
            <person name="Jarett J.K."/>
            <person name="Geller-Mcgrath D.E."/>
            <person name="Sieber C.M.K."/>
            <person name="Emerson J.B."/>
            <person name="Anantharaman K."/>
            <person name="Thomas B.C."/>
            <person name="Malmstrom R."/>
            <person name="Stieglmeier M."/>
            <person name="Klingl A."/>
            <person name="Woyke T."/>
            <person name="Ryan C.M."/>
            <person name="Banfield J.F."/>
        </authorList>
    </citation>
    <scope>NUCLEOTIDE SEQUENCE [LARGE SCALE GENOMIC DNA]</scope>
</reference>
<evidence type="ECO:0000259" key="1">
    <source>
        <dbReference type="PROSITE" id="PS50943"/>
    </source>
</evidence>
<evidence type="ECO:0000313" key="2">
    <source>
        <dbReference type="EMBL" id="PIR86738.1"/>
    </source>
</evidence>
<evidence type="ECO:0000313" key="3">
    <source>
        <dbReference type="Proteomes" id="UP000229526"/>
    </source>
</evidence>
<dbReference type="Pfam" id="PF13560">
    <property type="entry name" value="HTH_31"/>
    <property type="match status" value="1"/>
</dbReference>
<dbReference type="SUPFAM" id="SSF47413">
    <property type="entry name" value="lambda repressor-like DNA-binding domains"/>
    <property type="match status" value="1"/>
</dbReference>
<dbReference type="Proteomes" id="UP000229526">
    <property type="component" value="Unassembled WGS sequence"/>
</dbReference>
<dbReference type="EMBL" id="PFBD01000028">
    <property type="protein sequence ID" value="PIR86738.1"/>
    <property type="molecule type" value="Genomic_DNA"/>
</dbReference>
<dbReference type="GO" id="GO:0003677">
    <property type="term" value="F:DNA binding"/>
    <property type="evidence" value="ECO:0007669"/>
    <property type="project" value="InterPro"/>
</dbReference>
<dbReference type="InterPro" id="IPR010982">
    <property type="entry name" value="Lambda_DNA-bd_dom_sf"/>
</dbReference>
<accession>A0A2H0UK04</accession>
<dbReference type="CDD" id="cd00093">
    <property type="entry name" value="HTH_XRE"/>
    <property type="match status" value="1"/>
</dbReference>
<dbReference type="AlphaFoldDB" id="A0A2H0UK04"/>